<evidence type="ECO:0000256" key="6">
    <source>
        <dbReference type="SAM" id="Phobius"/>
    </source>
</evidence>
<dbReference type="InterPro" id="IPR052902">
    <property type="entry name" value="ABC-2_transporter"/>
</dbReference>
<dbReference type="GO" id="GO:0043190">
    <property type="term" value="C:ATP-binding cassette (ABC) transporter complex"/>
    <property type="evidence" value="ECO:0007669"/>
    <property type="project" value="InterPro"/>
</dbReference>
<evidence type="ECO:0000256" key="3">
    <source>
        <dbReference type="ARBA" id="ARBA00022989"/>
    </source>
</evidence>
<evidence type="ECO:0000313" key="9">
    <source>
        <dbReference type="Proteomes" id="UP000578819"/>
    </source>
</evidence>
<proteinExistence type="predicted"/>
<feature type="transmembrane region" description="Helical" evidence="6">
    <location>
        <begin position="37"/>
        <end position="56"/>
    </location>
</feature>
<gene>
    <name evidence="8" type="ORF">FHR38_000510</name>
</gene>
<accession>A0A7W7WMN1</accession>
<feature type="transmembrane region" description="Helical" evidence="6">
    <location>
        <begin position="76"/>
        <end position="97"/>
    </location>
</feature>
<evidence type="ECO:0000259" key="7">
    <source>
        <dbReference type="Pfam" id="PF01061"/>
    </source>
</evidence>
<dbReference type="AlphaFoldDB" id="A0A7W7WMN1"/>
<evidence type="ECO:0000256" key="4">
    <source>
        <dbReference type="ARBA" id="ARBA00023136"/>
    </source>
</evidence>
<dbReference type="RefSeq" id="WP_184532410.1">
    <property type="nucleotide sequence ID" value="NZ_JACHJW010000001.1"/>
</dbReference>
<keyword evidence="3 6" id="KW-1133">Transmembrane helix</keyword>
<name>A0A7W7WMN1_9ACTN</name>
<keyword evidence="5" id="KW-0046">Antibiotic resistance</keyword>
<evidence type="ECO:0000313" key="8">
    <source>
        <dbReference type="EMBL" id="MBB4956777.1"/>
    </source>
</evidence>
<feature type="transmembrane region" description="Helical" evidence="6">
    <location>
        <begin position="182"/>
        <end position="203"/>
    </location>
</feature>
<dbReference type="PANTHER" id="PTHR43027:SF2">
    <property type="entry name" value="TRANSPORT PERMEASE PROTEIN"/>
    <property type="match status" value="1"/>
</dbReference>
<comment type="caution">
    <text evidence="8">The sequence shown here is derived from an EMBL/GenBank/DDBJ whole genome shotgun (WGS) entry which is preliminary data.</text>
</comment>
<dbReference type="EMBL" id="JACHJW010000001">
    <property type="protein sequence ID" value="MBB4956777.1"/>
    <property type="molecule type" value="Genomic_DNA"/>
</dbReference>
<protein>
    <submittedName>
        <fullName evidence="8">ABC-2 type transport system permease protein</fullName>
    </submittedName>
</protein>
<dbReference type="InterPro" id="IPR000412">
    <property type="entry name" value="ABC_2_transport"/>
</dbReference>
<feature type="domain" description="ABC-2 type transporter transmembrane" evidence="7">
    <location>
        <begin position="25"/>
        <end position="230"/>
    </location>
</feature>
<dbReference type="PANTHER" id="PTHR43027">
    <property type="entry name" value="DOXORUBICIN RESISTANCE ABC TRANSPORTER PERMEASE PROTEIN DRRC-RELATED"/>
    <property type="match status" value="1"/>
</dbReference>
<dbReference type="GO" id="GO:0140359">
    <property type="term" value="F:ABC-type transporter activity"/>
    <property type="evidence" value="ECO:0007669"/>
    <property type="project" value="InterPro"/>
</dbReference>
<comment type="subcellular location">
    <subcellularLocation>
        <location evidence="1">Membrane</location>
        <topology evidence="1">Multi-pass membrane protein</topology>
    </subcellularLocation>
</comment>
<evidence type="ECO:0000256" key="5">
    <source>
        <dbReference type="ARBA" id="ARBA00023251"/>
    </source>
</evidence>
<organism evidence="8 9">
    <name type="scientific">Micromonospora polyrhachis</name>
    <dbReference type="NCBI Taxonomy" id="1282883"/>
    <lineage>
        <taxon>Bacteria</taxon>
        <taxon>Bacillati</taxon>
        <taxon>Actinomycetota</taxon>
        <taxon>Actinomycetes</taxon>
        <taxon>Micromonosporales</taxon>
        <taxon>Micromonosporaceae</taxon>
        <taxon>Micromonospora</taxon>
    </lineage>
</organism>
<evidence type="ECO:0000256" key="1">
    <source>
        <dbReference type="ARBA" id="ARBA00004141"/>
    </source>
</evidence>
<evidence type="ECO:0000256" key="2">
    <source>
        <dbReference type="ARBA" id="ARBA00022692"/>
    </source>
</evidence>
<dbReference type="Proteomes" id="UP000578819">
    <property type="component" value="Unassembled WGS sequence"/>
</dbReference>
<dbReference type="InterPro" id="IPR013525">
    <property type="entry name" value="ABC2_TM"/>
</dbReference>
<dbReference type="PIRSF" id="PIRSF006648">
    <property type="entry name" value="DrrB"/>
    <property type="match status" value="1"/>
</dbReference>
<keyword evidence="9" id="KW-1185">Reference proteome</keyword>
<feature type="transmembrane region" description="Helical" evidence="6">
    <location>
        <begin position="117"/>
        <end position="142"/>
    </location>
</feature>
<reference evidence="8 9" key="1">
    <citation type="submission" date="2020-08" db="EMBL/GenBank/DDBJ databases">
        <title>Sequencing the genomes of 1000 actinobacteria strains.</title>
        <authorList>
            <person name="Klenk H.-P."/>
        </authorList>
    </citation>
    <scope>NUCLEOTIDE SEQUENCE [LARGE SCALE GENOMIC DNA]</scope>
    <source>
        <strain evidence="8 9">DSM 45886</strain>
    </source>
</reference>
<dbReference type="Pfam" id="PF01061">
    <property type="entry name" value="ABC2_membrane"/>
    <property type="match status" value="1"/>
</dbReference>
<feature type="transmembrane region" description="Helical" evidence="6">
    <location>
        <begin position="240"/>
        <end position="261"/>
    </location>
</feature>
<feature type="transmembrane region" description="Helical" evidence="6">
    <location>
        <begin position="154"/>
        <end position="175"/>
    </location>
</feature>
<keyword evidence="4 6" id="KW-0472">Membrane</keyword>
<dbReference type="GO" id="GO:0046677">
    <property type="term" value="P:response to antibiotic"/>
    <property type="evidence" value="ECO:0007669"/>
    <property type="project" value="UniProtKB-KW"/>
</dbReference>
<sequence length="264" mass="27162">MSEVSAAVSARPVPRRLGRHAWAQMVLTEARLTWRDTAGLVVPFGLPVLIMLMNGLGSDREGVPQFGGLPALDAYVVPMVLVLVVAMLGIVNMPSFLAAYRTYGVLRRLAVTPARPWMVLAAQVVVSLAQALVGIVFALVVARLMFGVVPPRNPAGALGALALTAAAMYAIGLLISALAPSVNAAVAIGLTSFFAVMALGGGFGPRQNLPGWLAEIGGHLPFGAALDALSASWSGGTPSAGQVVALAGVTVVAGAAASRFFRWQ</sequence>
<keyword evidence="2 6" id="KW-0812">Transmembrane</keyword>